<comment type="cofactor">
    <cofactor evidence="2 17">
        <name>Mg(2+)</name>
        <dbReference type="ChEBI" id="CHEBI:18420"/>
    </cofactor>
</comment>
<evidence type="ECO:0000256" key="2">
    <source>
        <dbReference type="ARBA" id="ARBA00001946"/>
    </source>
</evidence>
<dbReference type="NCBIfam" id="NF006506">
    <property type="entry name" value="PRK08942.1"/>
    <property type="match status" value="1"/>
</dbReference>
<keyword evidence="11 17" id="KW-0460">Magnesium</keyword>
<organism evidence="18 19">
    <name type="scientific">Ectothiorhodospira magna</name>
    <dbReference type="NCBI Taxonomy" id="867345"/>
    <lineage>
        <taxon>Bacteria</taxon>
        <taxon>Pseudomonadati</taxon>
        <taxon>Pseudomonadota</taxon>
        <taxon>Gammaproteobacteria</taxon>
        <taxon>Chromatiales</taxon>
        <taxon>Ectothiorhodospiraceae</taxon>
        <taxon>Ectothiorhodospira</taxon>
    </lineage>
</organism>
<evidence type="ECO:0000256" key="14">
    <source>
        <dbReference type="PIRNR" id="PIRNR004682"/>
    </source>
</evidence>
<dbReference type="RefSeq" id="WP_090204071.1">
    <property type="nucleotide sequence ID" value="NZ_FOFO01000005.1"/>
</dbReference>
<dbReference type="NCBIfam" id="TIGR01656">
    <property type="entry name" value="Histidinol-ppas"/>
    <property type="match status" value="1"/>
</dbReference>
<dbReference type="GO" id="GO:0046872">
    <property type="term" value="F:metal ion binding"/>
    <property type="evidence" value="ECO:0007669"/>
    <property type="project" value="UniProtKB-KW"/>
</dbReference>
<keyword evidence="10 17" id="KW-0862">Zinc</keyword>
<evidence type="ECO:0000256" key="15">
    <source>
        <dbReference type="PIRSR" id="PIRSR004682-1"/>
    </source>
</evidence>
<keyword evidence="19" id="KW-1185">Reference proteome</keyword>
<evidence type="ECO:0000256" key="8">
    <source>
        <dbReference type="ARBA" id="ARBA00022723"/>
    </source>
</evidence>
<dbReference type="GO" id="GO:0005737">
    <property type="term" value="C:cytoplasm"/>
    <property type="evidence" value="ECO:0007669"/>
    <property type="project" value="UniProtKB-SubCell"/>
</dbReference>
<feature type="site" description="Stabilizes the phosphoryl group" evidence="16">
    <location>
        <position position="50"/>
    </location>
</feature>
<dbReference type="InterPro" id="IPR006543">
    <property type="entry name" value="Histidinol-phos"/>
</dbReference>
<keyword evidence="8 17" id="KW-0479">Metal-binding</keyword>
<keyword evidence="12 14" id="KW-0119">Carbohydrate metabolism</keyword>
<evidence type="ECO:0000256" key="3">
    <source>
        <dbReference type="ARBA" id="ARBA00001947"/>
    </source>
</evidence>
<comment type="similarity">
    <text evidence="13 14">Belongs to the gmhB family.</text>
</comment>
<accession>A0A1H9AHD9</accession>
<dbReference type="Pfam" id="PF13242">
    <property type="entry name" value="Hydrolase_like"/>
    <property type="match status" value="1"/>
</dbReference>
<evidence type="ECO:0000256" key="5">
    <source>
        <dbReference type="ARBA" id="ARBA00004708"/>
    </source>
</evidence>
<sequence length="184" mass="19704">MKLVILDRDGVINRDSPDYIKSPAEWVPLPGSLEAIARLNRAGWCVAVATNQSGLARGLFDLPTLRAIHRRMEAALVPLGGRIDGIFYCPHGPDEGCDCRKPLPGLFERIGRAFSVPLAGVPAVGDSPRDLQAAAAAGCTPMLVRTGNGLKALDEGRVPAGTPVFADLAEVVEYLLTQWDQRHA</sequence>
<dbReference type="OrthoDB" id="9788272at2"/>
<evidence type="ECO:0000256" key="9">
    <source>
        <dbReference type="ARBA" id="ARBA00022801"/>
    </source>
</evidence>
<dbReference type="InterPro" id="IPR004446">
    <property type="entry name" value="Heptose_bisP_phosphatase"/>
</dbReference>
<evidence type="ECO:0000256" key="6">
    <source>
        <dbReference type="ARBA" id="ARBA00011245"/>
    </source>
</evidence>
<feature type="binding site" evidence="17">
    <location>
        <position position="97"/>
    </location>
    <ligand>
        <name>Zn(2+)</name>
        <dbReference type="ChEBI" id="CHEBI:29105"/>
    </ligand>
</feature>
<evidence type="ECO:0000256" key="10">
    <source>
        <dbReference type="ARBA" id="ARBA00022833"/>
    </source>
</evidence>
<dbReference type="InterPro" id="IPR006549">
    <property type="entry name" value="HAD-SF_hydro_IIIA"/>
</dbReference>
<protein>
    <recommendedName>
        <fullName evidence="14">D,D-heptose 1,7-bisphosphate phosphatase</fullName>
        <ecNumber evidence="14">3.1.3.-</ecNumber>
    </recommendedName>
</protein>
<keyword evidence="9 14" id="KW-0378">Hydrolase</keyword>
<evidence type="ECO:0000256" key="1">
    <source>
        <dbReference type="ARBA" id="ARBA00001226"/>
    </source>
</evidence>
<dbReference type="PANTHER" id="PTHR42891">
    <property type="entry name" value="D-GLYCERO-BETA-D-MANNO-HEPTOSE-1,7-BISPHOSPHATE 7-PHOSPHATASE"/>
    <property type="match status" value="1"/>
</dbReference>
<dbReference type="STRING" id="867345.SAMN05421693_10570"/>
<name>A0A1H9AHD9_9GAMM</name>
<evidence type="ECO:0000256" key="7">
    <source>
        <dbReference type="ARBA" id="ARBA00022490"/>
    </source>
</evidence>
<keyword evidence="7 14" id="KW-0963">Cytoplasm</keyword>
<dbReference type="Proteomes" id="UP000199496">
    <property type="component" value="Unassembled WGS sequence"/>
</dbReference>
<dbReference type="EC" id="3.1.3.-" evidence="14"/>
<feature type="site" description="Contributes to substrate recognition" evidence="16">
    <location>
        <position position="100"/>
    </location>
</feature>
<evidence type="ECO:0000256" key="13">
    <source>
        <dbReference type="ARBA" id="ARBA00061616"/>
    </source>
</evidence>
<evidence type="ECO:0000256" key="4">
    <source>
        <dbReference type="ARBA" id="ARBA00004496"/>
    </source>
</evidence>
<feature type="active site" description="Nucleophile" evidence="15">
    <location>
        <position position="7"/>
    </location>
</feature>
<feature type="site" description="Stabilizes the phosphoryl group" evidence="16">
    <location>
        <position position="101"/>
    </location>
</feature>
<feature type="binding site" evidence="17">
    <location>
        <position position="126"/>
    </location>
    <ligand>
        <name>Mg(2+)</name>
        <dbReference type="ChEBI" id="CHEBI:18420"/>
    </ligand>
</feature>
<dbReference type="PIRSF" id="PIRSF004682">
    <property type="entry name" value="GmhB"/>
    <property type="match status" value="1"/>
</dbReference>
<comment type="catalytic activity">
    <reaction evidence="1">
        <text>D-glycero-beta-D-manno-heptose 1,7-bisphosphate + H2O = D-glycero-beta-D-manno-heptose 1-phosphate + phosphate</text>
        <dbReference type="Rhea" id="RHEA:28518"/>
        <dbReference type="ChEBI" id="CHEBI:15377"/>
        <dbReference type="ChEBI" id="CHEBI:43474"/>
        <dbReference type="ChEBI" id="CHEBI:60208"/>
        <dbReference type="ChEBI" id="CHEBI:61593"/>
        <dbReference type="EC" id="3.1.3.82"/>
    </reaction>
</comment>
<comment type="subunit">
    <text evidence="6">Monomer.</text>
</comment>
<gene>
    <name evidence="18" type="ORF">SAMN05421693_10570</name>
</gene>
<evidence type="ECO:0000256" key="17">
    <source>
        <dbReference type="PIRSR" id="PIRSR004682-4"/>
    </source>
</evidence>
<dbReference type="GO" id="GO:0034200">
    <property type="term" value="F:D-glycero-beta-D-manno-heptose 1,7-bisphosphate 7-phosphatase activity"/>
    <property type="evidence" value="ECO:0007669"/>
    <property type="project" value="UniProtKB-EC"/>
</dbReference>
<dbReference type="FunFam" id="3.40.50.1000:FF:000168">
    <property type="entry name" value="D,D-heptose 1,7-bisphosphate phosphatase"/>
    <property type="match status" value="1"/>
</dbReference>
<evidence type="ECO:0000313" key="18">
    <source>
        <dbReference type="EMBL" id="SEP76079.1"/>
    </source>
</evidence>
<dbReference type="InterPro" id="IPR036412">
    <property type="entry name" value="HAD-like_sf"/>
</dbReference>
<dbReference type="InterPro" id="IPR023214">
    <property type="entry name" value="HAD_sf"/>
</dbReference>
<feature type="binding site" evidence="17">
    <location>
        <position position="7"/>
    </location>
    <ligand>
        <name>Mg(2+)</name>
        <dbReference type="ChEBI" id="CHEBI:18420"/>
    </ligand>
</feature>
<evidence type="ECO:0000256" key="11">
    <source>
        <dbReference type="ARBA" id="ARBA00022842"/>
    </source>
</evidence>
<dbReference type="Gene3D" id="3.40.50.1000">
    <property type="entry name" value="HAD superfamily/HAD-like"/>
    <property type="match status" value="1"/>
</dbReference>
<evidence type="ECO:0000256" key="12">
    <source>
        <dbReference type="ARBA" id="ARBA00023277"/>
    </source>
</evidence>
<dbReference type="EMBL" id="FOFO01000005">
    <property type="protein sequence ID" value="SEP76079.1"/>
    <property type="molecule type" value="Genomic_DNA"/>
</dbReference>
<comment type="cofactor">
    <cofactor evidence="3 17">
        <name>Zn(2+)</name>
        <dbReference type="ChEBI" id="CHEBI:29105"/>
    </cofactor>
</comment>
<dbReference type="AlphaFoldDB" id="A0A1H9AHD9"/>
<feature type="active site" description="Proton donor" evidence="15">
    <location>
        <position position="9"/>
    </location>
</feature>
<evidence type="ECO:0000256" key="16">
    <source>
        <dbReference type="PIRSR" id="PIRSR004682-3"/>
    </source>
</evidence>
<evidence type="ECO:0000313" key="19">
    <source>
        <dbReference type="Proteomes" id="UP000199496"/>
    </source>
</evidence>
<feature type="binding site" evidence="17">
    <location>
        <position position="9"/>
    </location>
    <ligand>
        <name>Mg(2+)</name>
        <dbReference type="ChEBI" id="CHEBI:18420"/>
    </ligand>
</feature>
<dbReference type="NCBIfam" id="TIGR01662">
    <property type="entry name" value="HAD-SF-IIIA"/>
    <property type="match status" value="1"/>
</dbReference>
<proteinExistence type="inferred from homology"/>
<dbReference type="SUPFAM" id="SSF56784">
    <property type="entry name" value="HAD-like"/>
    <property type="match status" value="1"/>
</dbReference>
<comment type="subcellular location">
    <subcellularLocation>
        <location evidence="4 14">Cytoplasm</location>
    </subcellularLocation>
</comment>
<feature type="binding site" evidence="17">
    <location>
        <position position="99"/>
    </location>
    <ligand>
        <name>Zn(2+)</name>
        <dbReference type="ChEBI" id="CHEBI:29105"/>
    </ligand>
</feature>
<dbReference type="GO" id="GO:0005975">
    <property type="term" value="P:carbohydrate metabolic process"/>
    <property type="evidence" value="ECO:0007669"/>
    <property type="project" value="InterPro"/>
</dbReference>
<comment type="pathway">
    <text evidence="5">Nucleotide-sugar biosynthesis; ADP-L-glycero-beta-D-manno-heptose biosynthesis; ADP-L-glycero-beta-D-manno-heptose from D-glycero-beta-D-manno-heptose 7-phosphate: step 2/4.</text>
</comment>
<dbReference type="CDD" id="cd07503">
    <property type="entry name" value="HAD_HisB-N"/>
    <property type="match status" value="1"/>
</dbReference>
<feature type="binding site" evidence="17">
    <location>
        <position position="91"/>
    </location>
    <ligand>
        <name>Zn(2+)</name>
        <dbReference type="ChEBI" id="CHEBI:29105"/>
    </ligand>
</feature>
<reference evidence="18 19" key="1">
    <citation type="submission" date="2016-10" db="EMBL/GenBank/DDBJ databases">
        <authorList>
            <person name="de Groot N.N."/>
        </authorList>
    </citation>
    <scope>NUCLEOTIDE SEQUENCE [LARGE SCALE GENOMIC DNA]</scope>
    <source>
        <strain evidence="18 19">B7-7</strain>
    </source>
</reference>
<dbReference type="PANTHER" id="PTHR42891:SF1">
    <property type="entry name" value="D-GLYCERO-BETA-D-MANNO-HEPTOSE-1,7-BISPHOSPHATE 7-PHOSPHATASE"/>
    <property type="match status" value="1"/>
</dbReference>
<feature type="binding site" evidence="17">
    <location>
        <position position="89"/>
    </location>
    <ligand>
        <name>Zn(2+)</name>
        <dbReference type="ChEBI" id="CHEBI:29105"/>
    </ligand>
</feature>